<dbReference type="PANTHER" id="PTHR21055:SF3">
    <property type="entry name" value="PROTEIN PHOSPHATASE 1 REGULATORY SUBUNIT 36"/>
    <property type="match status" value="1"/>
</dbReference>
<feature type="region of interest" description="Disordered" evidence="1">
    <location>
        <begin position="262"/>
        <end position="288"/>
    </location>
</feature>
<sequence>MASLFEGVTLSGRWVWKDDPTKPGLEFNSSNPNAERQDKRRRGRGVDGRGRGDSQQNVEKVSSGAQRGGVFGRGRGATSKILNKWAPNKKDQTEHSVVTLEDIKTVTFERMSEVHAIPEEFHSLFGREQFNIFLLYLMSYFNCYFNKLNLETKKNPMYIEPSISEKLDYANACDRLNVAQMLLGRSYCILVLGLGLQDQHHMECGRSRVSKTYTDRSLYETFYKFCTFLVWITFRRRDYDAIEKEIGRILRSNTFNPAIRVKYSAAEPKEPDPTKAQKKEEEKKEEEKKKLYELEKITPAEYRRLHPKRPAIKTIVNQRSPAIVSIIPSPREEAAWLFKKTQSQNKDQNKSHDEARNVEEQYSDLIIDVNTFKVGILGEPYKMFNPLTLSPIGTENEEETNDAGEKELSEDSVSEQKSPMSERGLSRQQTAISHATTEAITDDES</sequence>
<dbReference type="PANTHER" id="PTHR21055">
    <property type="entry name" value="PROTEIN PHOSPHATASE 1 REGULATORY SUBUNIT 36"/>
    <property type="match status" value="1"/>
</dbReference>
<dbReference type="Proteomes" id="UP001233172">
    <property type="component" value="Unassembled WGS sequence"/>
</dbReference>
<reference evidence="2" key="1">
    <citation type="journal article" date="2023" name="PLoS Negl. Trop. Dis.">
        <title>A genome sequence for Biomphalaria pfeifferi, the major vector snail for the human-infecting parasite Schistosoma mansoni.</title>
        <authorList>
            <person name="Bu L."/>
            <person name="Lu L."/>
            <person name="Laidemitt M.R."/>
            <person name="Zhang S.M."/>
            <person name="Mutuku M."/>
            <person name="Mkoji G."/>
            <person name="Steinauer M."/>
            <person name="Loker E.S."/>
        </authorList>
    </citation>
    <scope>NUCLEOTIDE SEQUENCE</scope>
    <source>
        <strain evidence="2">KasaAsao</strain>
    </source>
</reference>
<gene>
    <name evidence="2" type="ORF">Bpfe_015655</name>
</gene>
<accession>A0AAD8BHR0</accession>
<feature type="compositionally biased region" description="Polar residues" evidence="1">
    <location>
        <begin position="426"/>
        <end position="439"/>
    </location>
</feature>
<protein>
    <submittedName>
        <fullName evidence="2">Protein phosphatase 1 regulatory subunit 36</fullName>
    </submittedName>
</protein>
<proteinExistence type="predicted"/>
<reference evidence="2" key="2">
    <citation type="submission" date="2023-04" db="EMBL/GenBank/DDBJ databases">
        <authorList>
            <person name="Bu L."/>
            <person name="Lu L."/>
            <person name="Laidemitt M.R."/>
            <person name="Zhang S.M."/>
            <person name="Mutuku M."/>
            <person name="Mkoji G."/>
            <person name="Steinauer M."/>
            <person name="Loker E.S."/>
        </authorList>
    </citation>
    <scope>NUCLEOTIDE SEQUENCE</scope>
    <source>
        <strain evidence="2">KasaAsao</strain>
        <tissue evidence="2">Whole Snail</tissue>
    </source>
</reference>
<organism evidence="2 3">
    <name type="scientific">Biomphalaria pfeifferi</name>
    <name type="common">Bloodfluke planorb</name>
    <name type="synonym">Freshwater snail</name>
    <dbReference type="NCBI Taxonomy" id="112525"/>
    <lineage>
        <taxon>Eukaryota</taxon>
        <taxon>Metazoa</taxon>
        <taxon>Spiralia</taxon>
        <taxon>Lophotrochozoa</taxon>
        <taxon>Mollusca</taxon>
        <taxon>Gastropoda</taxon>
        <taxon>Heterobranchia</taxon>
        <taxon>Euthyneura</taxon>
        <taxon>Panpulmonata</taxon>
        <taxon>Hygrophila</taxon>
        <taxon>Lymnaeoidea</taxon>
        <taxon>Planorbidae</taxon>
        <taxon>Biomphalaria</taxon>
    </lineage>
</organism>
<keyword evidence="3" id="KW-1185">Reference proteome</keyword>
<feature type="compositionally biased region" description="Gly residues" evidence="1">
    <location>
        <begin position="66"/>
        <end position="75"/>
    </location>
</feature>
<comment type="caution">
    <text evidence="2">The sequence shown here is derived from an EMBL/GenBank/DDBJ whole genome shotgun (WGS) entry which is preliminary data.</text>
</comment>
<dbReference type="GO" id="GO:0019902">
    <property type="term" value="F:phosphatase binding"/>
    <property type="evidence" value="ECO:0007669"/>
    <property type="project" value="InterPro"/>
</dbReference>
<feature type="compositionally biased region" description="Polar residues" evidence="1">
    <location>
        <begin position="54"/>
        <end position="65"/>
    </location>
</feature>
<dbReference type="EMBL" id="JASAOG010000074">
    <property type="protein sequence ID" value="KAK0054809.1"/>
    <property type="molecule type" value="Genomic_DNA"/>
</dbReference>
<feature type="compositionally biased region" description="Basic and acidic residues" evidence="1">
    <location>
        <begin position="267"/>
        <end position="288"/>
    </location>
</feature>
<evidence type="ECO:0000256" key="1">
    <source>
        <dbReference type="SAM" id="MobiDB-lite"/>
    </source>
</evidence>
<dbReference type="InterPro" id="IPR026142">
    <property type="entry name" value="Pro_pase_1_reg_su_36"/>
</dbReference>
<evidence type="ECO:0000313" key="3">
    <source>
        <dbReference type="Proteomes" id="UP001233172"/>
    </source>
</evidence>
<feature type="region of interest" description="Disordered" evidence="1">
    <location>
        <begin position="19"/>
        <end position="75"/>
    </location>
</feature>
<name>A0AAD8BHR0_BIOPF</name>
<dbReference type="Pfam" id="PF14895">
    <property type="entry name" value="PPPI_inhib"/>
    <property type="match status" value="1"/>
</dbReference>
<evidence type="ECO:0000313" key="2">
    <source>
        <dbReference type="EMBL" id="KAK0054809.1"/>
    </source>
</evidence>
<dbReference type="AlphaFoldDB" id="A0AAD8BHR0"/>
<feature type="region of interest" description="Disordered" evidence="1">
    <location>
        <begin position="392"/>
        <end position="445"/>
    </location>
</feature>